<dbReference type="AlphaFoldDB" id="A0A916DRY7"/>
<gene>
    <name evidence="1" type="ORF">AsAng_0011890</name>
</gene>
<evidence type="ECO:0000313" key="1">
    <source>
        <dbReference type="EMBL" id="BDS10481.1"/>
    </source>
</evidence>
<name>A0A916DRY7_9BACT</name>
<proteinExistence type="predicted"/>
<dbReference type="KEGG" id="aup:AsAng_0011890"/>
<evidence type="ECO:0000313" key="2">
    <source>
        <dbReference type="Proteomes" id="UP001060919"/>
    </source>
</evidence>
<protein>
    <submittedName>
        <fullName evidence="1">Uncharacterized protein</fullName>
    </submittedName>
</protein>
<accession>A0A916DRY7</accession>
<organism evidence="1 2">
    <name type="scientific">Aureispira anguillae</name>
    <dbReference type="NCBI Taxonomy" id="2864201"/>
    <lineage>
        <taxon>Bacteria</taxon>
        <taxon>Pseudomonadati</taxon>
        <taxon>Bacteroidota</taxon>
        <taxon>Saprospiria</taxon>
        <taxon>Saprospirales</taxon>
        <taxon>Saprospiraceae</taxon>
        <taxon>Aureispira</taxon>
    </lineage>
</organism>
<reference evidence="1" key="1">
    <citation type="submission" date="2022-09" db="EMBL/GenBank/DDBJ databases">
        <title>Aureispira anguillicida sp. nov., isolated from Leptocephalus of Japanese eel Anguilla japonica.</title>
        <authorList>
            <person name="Yuasa K."/>
            <person name="Mekata T."/>
            <person name="Ikunari K."/>
        </authorList>
    </citation>
    <scope>NUCLEOTIDE SEQUENCE</scope>
    <source>
        <strain evidence="1">EL160426</strain>
    </source>
</reference>
<dbReference type="EMBL" id="AP026867">
    <property type="protein sequence ID" value="BDS10481.1"/>
    <property type="molecule type" value="Genomic_DNA"/>
</dbReference>
<sequence length="50" mass="5835">MALQMLAVAAKDFGAFSTSSILLRSLKLFFYQNCPRNNFFIKDSFRQFHL</sequence>
<keyword evidence="2" id="KW-1185">Reference proteome</keyword>
<dbReference type="Proteomes" id="UP001060919">
    <property type="component" value="Chromosome"/>
</dbReference>